<organism evidence="1 2">
    <name type="scientific">Panicum miliaceum</name>
    <name type="common">Proso millet</name>
    <name type="synonym">Broomcorn millet</name>
    <dbReference type="NCBI Taxonomy" id="4540"/>
    <lineage>
        <taxon>Eukaryota</taxon>
        <taxon>Viridiplantae</taxon>
        <taxon>Streptophyta</taxon>
        <taxon>Embryophyta</taxon>
        <taxon>Tracheophyta</taxon>
        <taxon>Spermatophyta</taxon>
        <taxon>Magnoliopsida</taxon>
        <taxon>Liliopsida</taxon>
        <taxon>Poales</taxon>
        <taxon>Poaceae</taxon>
        <taxon>PACMAD clade</taxon>
        <taxon>Panicoideae</taxon>
        <taxon>Panicodae</taxon>
        <taxon>Paniceae</taxon>
        <taxon>Panicinae</taxon>
        <taxon>Panicum</taxon>
        <taxon>Panicum sect. Panicum</taxon>
    </lineage>
</organism>
<dbReference type="Proteomes" id="UP000275267">
    <property type="component" value="Unassembled WGS sequence"/>
</dbReference>
<evidence type="ECO:0000313" key="2">
    <source>
        <dbReference type="Proteomes" id="UP000275267"/>
    </source>
</evidence>
<comment type="caution">
    <text evidence="1">The sequence shown here is derived from an EMBL/GenBank/DDBJ whole genome shotgun (WGS) entry which is preliminary data.</text>
</comment>
<accession>A0A3L6QJE9</accession>
<gene>
    <name evidence="1" type="ORF">C2845_PM12G26780</name>
</gene>
<keyword evidence="2" id="KW-1185">Reference proteome</keyword>
<protein>
    <submittedName>
        <fullName evidence="1">MADS-box transcription factor 57-like</fullName>
    </submittedName>
</protein>
<dbReference type="STRING" id="4540.A0A3L6QJE9"/>
<reference evidence="2" key="1">
    <citation type="journal article" date="2019" name="Nat. Commun.">
        <title>The genome of broomcorn millet.</title>
        <authorList>
            <person name="Zou C."/>
            <person name="Miki D."/>
            <person name="Li D."/>
            <person name="Tang Q."/>
            <person name="Xiao L."/>
            <person name="Rajput S."/>
            <person name="Deng P."/>
            <person name="Jia W."/>
            <person name="Huang R."/>
            <person name="Zhang M."/>
            <person name="Sun Y."/>
            <person name="Hu J."/>
            <person name="Fu X."/>
            <person name="Schnable P.S."/>
            <person name="Li F."/>
            <person name="Zhang H."/>
            <person name="Feng B."/>
            <person name="Zhu X."/>
            <person name="Liu R."/>
            <person name="Schnable J.C."/>
            <person name="Zhu J.-K."/>
            <person name="Zhang H."/>
        </authorList>
    </citation>
    <scope>NUCLEOTIDE SEQUENCE [LARGE SCALE GENOMIC DNA]</scope>
</reference>
<name>A0A3L6QJE9_PANMI</name>
<dbReference type="AlphaFoldDB" id="A0A3L6QJE9"/>
<sequence length="203" mass="23098">MDITRNNIELFKAVSCRSHTSQSNIFYVRKRGQSQHTPKVHPAQKLRILLVLLVALAKGGSKLEATTAQLARKPQGSMIHQENMELCRRVNIMSQQKMELHRKLQASEQRDVADANTSSSTPYSFSIAHDADVPSNLEQIQSHQKEGENHKTGAPELGKSWKMSWRFTNFTGAEYFGCKECFVKYTEWKLACVQATYMTNHVI</sequence>
<dbReference type="OrthoDB" id="1898716at2759"/>
<evidence type="ECO:0000313" key="1">
    <source>
        <dbReference type="EMBL" id="RLM80369.1"/>
    </source>
</evidence>
<proteinExistence type="predicted"/>
<dbReference type="EMBL" id="PQIB02000012">
    <property type="protein sequence ID" value="RLM80369.1"/>
    <property type="molecule type" value="Genomic_DNA"/>
</dbReference>